<reference evidence="1 2" key="1">
    <citation type="submission" date="2015-05" db="EMBL/GenBank/DDBJ databases">
        <title>Genome sequence of Mycobacterium haemophilum.</title>
        <authorList>
            <person name="Greninger A.L."/>
            <person name="Cunningham G."/>
            <person name="Miller S."/>
        </authorList>
    </citation>
    <scope>NUCLEOTIDE SEQUENCE [LARGE SCALE GENOMIC DNA]</scope>
    <source>
        <strain evidence="2">UC1</strain>
    </source>
</reference>
<dbReference type="AlphaFoldDB" id="A0A0I9UPC1"/>
<proteinExistence type="predicted"/>
<accession>A0A0I9UPC1</accession>
<sequence length="463" mass="43456">MYRESTASWGSVMRIAALGAAAAAMLGGTLAVSPVSSVGPPTPSGAVCANSAAGADCDRLASVLMPNSAAQSGQAAQALPPAVSAARAPEAAGPIEHFMPSPFSAAGQVIAPAVAPRSGSSPTALPVLDDPGLPGVPDPNLLAGLPNAGALATAPGLADLGMLGLPGFAVPALGIGLPNFWAGLGIAQSVAWSVVGGVQGLGGLASSALGWSTAVGVPTALLALDLIEPALASALGLNSESGGVAGLLNPTQGIPSSIAGGLQSLLAGLNIPGIPSGDIPQLLAGALPAVLTGGPASLLLALGNPSLLTSVGSALTAGLPALLAAVNPALAAGLGAVAGGLPALADIPAFVAGLPASLAALMAGLPAAALPALAPGLPALPPGLPAPGLPALPPGLPAPGLPALPPGLPAPGLPAPGLPAPPAVLAALPHPQLPAQPPPPALPALPPPPHVCGPQLGPFKACT</sequence>
<evidence type="ECO:0000313" key="1">
    <source>
        <dbReference type="EMBL" id="KLO38625.1"/>
    </source>
</evidence>
<gene>
    <name evidence="1" type="ORF">ABH38_04520</name>
</gene>
<dbReference type="PATRIC" id="fig|29311.18.peg.3682"/>
<keyword evidence="2" id="KW-1185">Reference proteome</keyword>
<dbReference type="Proteomes" id="UP000036334">
    <property type="component" value="Unassembled WGS sequence"/>
</dbReference>
<organism evidence="1 2">
    <name type="scientific">Mycobacterium haemophilum</name>
    <dbReference type="NCBI Taxonomy" id="29311"/>
    <lineage>
        <taxon>Bacteria</taxon>
        <taxon>Bacillati</taxon>
        <taxon>Actinomycetota</taxon>
        <taxon>Actinomycetes</taxon>
        <taxon>Mycobacteriales</taxon>
        <taxon>Mycobacteriaceae</taxon>
        <taxon>Mycobacterium</taxon>
    </lineage>
</organism>
<name>A0A0I9UPC1_9MYCO</name>
<evidence type="ECO:0000313" key="2">
    <source>
        <dbReference type="Proteomes" id="UP000036334"/>
    </source>
</evidence>
<dbReference type="EMBL" id="LDPR01000002">
    <property type="protein sequence ID" value="KLO38625.1"/>
    <property type="molecule type" value="Genomic_DNA"/>
</dbReference>
<comment type="caution">
    <text evidence="1">The sequence shown here is derived from an EMBL/GenBank/DDBJ whole genome shotgun (WGS) entry which is preliminary data.</text>
</comment>
<protein>
    <submittedName>
        <fullName evidence="1">Uncharacterized protein</fullName>
    </submittedName>
</protein>
<dbReference type="STRING" id="1202450.B586_06560"/>